<name>A0ABW1S9U3_9PROT</name>
<gene>
    <name evidence="2" type="ORF">ACFQDM_10185</name>
</gene>
<dbReference type="PROSITE" id="PS51257">
    <property type="entry name" value="PROKAR_LIPOPROTEIN"/>
    <property type="match status" value="1"/>
</dbReference>
<dbReference type="Gene3D" id="3.40.50.1240">
    <property type="entry name" value="Phosphoglycerate mutase-like"/>
    <property type="match status" value="1"/>
</dbReference>
<dbReference type="EC" id="5.4.-.-" evidence="2"/>
<dbReference type="Proteomes" id="UP001596303">
    <property type="component" value="Unassembled WGS sequence"/>
</dbReference>
<keyword evidence="2" id="KW-0413">Isomerase</keyword>
<dbReference type="GO" id="GO:0016853">
    <property type="term" value="F:isomerase activity"/>
    <property type="evidence" value="ECO:0007669"/>
    <property type="project" value="UniProtKB-KW"/>
</dbReference>
<organism evidence="2 3">
    <name type="scientific">Ponticaulis profundi</name>
    <dbReference type="NCBI Taxonomy" id="2665222"/>
    <lineage>
        <taxon>Bacteria</taxon>
        <taxon>Pseudomonadati</taxon>
        <taxon>Pseudomonadota</taxon>
        <taxon>Alphaproteobacteria</taxon>
        <taxon>Hyphomonadales</taxon>
        <taxon>Hyphomonadaceae</taxon>
        <taxon>Ponticaulis</taxon>
    </lineage>
</organism>
<dbReference type="SUPFAM" id="SSF53254">
    <property type="entry name" value="Phosphoglycerate mutase-like"/>
    <property type="match status" value="1"/>
</dbReference>
<sequence length="177" mass="18878">MKSFRQVMTVLMGMVWLAACMVPASQAEPALTVYLVRHAEKLTGDDPGLTEAGAARAERIADIFEDVALSGVYSTDTKRTRATAAPSAEQAGLEIQIYDAGDMAPFAETLKAQSGVVLVVGHSNTIPTLAGLLTGRDEGGDLDESQYDVLYRIAFNRAGEPVSFLMSYDTLEASLAD</sequence>
<comment type="caution">
    <text evidence="2">The sequence shown here is derived from an EMBL/GenBank/DDBJ whole genome shotgun (WGS) entry which is preliminary data.</text>
</comment>
<feature type="signal peptide" evidence="1">
    <location>
        <begin position="1"/>
        <end position="27"/>
    </location>
</feature>
<accession>A0ABW1S9U3</accession>
<keyword evidence="1" id="KW-0732">Signal</keyword>
<dbReference type="InterPro" id="IPR013078">
    <property type="entry name" value="His_Pase_superF_clade-1"/>
</dbReference>
<keyword evidence="3" id="KW-1185">Reference proteome</keyword>
<dbReference type="EMBL" id="JBHSSW010000012">
    <property type="protein sequence ID" value="MFC6198451.1"/>
    <property type="molecule type" value="Genomic_DNA"/>
</dbReference>
<proteinExistence type="predicted"/>
<evidence type="ECO:0000313" key="3">
    <source>
        <dbReference type="Proteomes" id="UP001596303"/>
    </source>
</evidence>
<dbReference type="RefSeq" id="WP_377378671.1">
    <property type="nucleotide sequence ID" value="NZ_JBHSSW010000012.1"/>
</dbReference>
<dbReference type="Pfam" id="PF00300">
    <property type="entry name" value="His_Phos_1"/>
    <property type="match status" value="1"/>
</dbReference>
<dbReference type="SMART" id="SM00855">
    <property type="entry name" value="PGAM"/>
    <property type="match status" value="1"/>
</dbReference>
<dbReference type="InterPro" id="IPR029033">
    <property type="entry name" value="His_PPase_superfam"/>
</dbReference>
<feature type="chain" id="PRO_5046635778" evidence="1">
    <location>
        <begin position="28"/>
        <end position="177"/>
    </location>
</feature>
<evidence type="ECO:0000256" key="1">
    <source>
        <dbReference type="SAM" id="SignalP"/>
    </source>
</evidence>
<protein>
    <submittedName>
        <fullName evidence="2">Phosphoglycerate mutase family protein</fullName>
        <ecNumber evidence="2">5.4.-.-</ecNumber>
    </submittedName>
</protein>
<evidence type="ECO:0000313" key="2">
    <source>
        <dbReference type="EMBL" id="MFC6198451.1"/>
    </source>
</evidence>
<dbReference type="CDD" id="cd07067">
    <property type="entry name" value="HP_PGM_like"/>
    <property type="match status" value="1"/>
</dbReference>
<reference evidence="3" key="1">
    <citation type="journal article" date="2019" name="Int. J. Syst. Evol. Microbiol.">
        <title>The Global Catalogue of Microorganisms (GCM) 10K type strain sequencing project: providing services to taxonomists for standard genome sequencing and annotation.</title>
        <authorList>
            <consortium name="The Broad Institute Genomics Platform"/>
            <consortium name="The Broad Institute Genome Sequencing Center for Infectious Disease"/>
            <person name="Wu L."/>
            <person name="Ma J."/>
        </authorList>
    </citation>
    <scope>NUCLEOTIDE SEQUENCE [LARGE SCALE GENOMIC DNA]</scope>
    <source>
        <strain evidence="3">CGMCC-1.15741</strain>
    </source>
</reference>